<feature type="domain" description="Cytochrome C Planctomycete-type" evidence="3">
    <location>
        <begin position="42"/>
        <end position="103"/>
    </location>
</feature>
<feature type="domain" description="DUF1549" evidence="1">
    <location>
        <begin position="150"/>
        <end position="355"/>
    </location>
</feature>
<dbReference type="Proteomes" id="UP000239907">
    <property type="component" value="Unassembled WGS sequence"/>
</dbReference>
<evidence type="ECO:0000313" key="4">
    <source>
        <dbReference type="EMBL" id="PQJ30306.1"/>
    </source>
</evidence>
<sequence>MKSFLSPITLAMVVNFWATCSHSFAEEVKFNRDIRPILSENCFFCHGQDPEHRGGELRLDLREAAIATRKDSPPAIVPGDPEASELIKRLITTDPDLIMPPADAHLVNLKKEQIQTLKKWIKSGAEYEPHWSFVPPTKAALPQSPATQNPVDSFIRARLKTEGLKPSKQAPEEILVRRLYLDLTGLPPSVEDINRYLSDTAPDRWGNLIRQLMDSPHFAERLAMPWLDAARYADTHGFSIDDHRDMWAWRDWVIHAFQKNQPYDQFLTEQIAGDLIPNATPDQIAATGFLRNNMSTHEGGTIAEEYRVNQNLDKVDAVATAILGLTMKCAQCHDHKYDPISQKEYFSFYAFFNASSEPGEAATNANTPPLMAYTSPLANGGIDGLKSRVAELELFKRYPPAHLVKARELWEAEQKKKATGPLAKSLTAKQETRSTADWKTVNDGFISSSSPLATEMKIFLKTLGVEIKVLNRDIKRGQTTVMVMDHKPALRKTHILIRGAYDQLGEEVSTGVPAVLPAIGGSESSTRLDLARWITDPKNPLTARVAVNRTWQMLFGRGIVETAGDFGNQGSWPSHPELLDWLAVDFVENGWNIRHVLKTILNSETYRQSAVSSAEHQEKDPRNLFFARSPRPRIPAEIIRDQALAHSGLLNRAVGGPSVHPPQPELWSEVSHYGYTSPFTSQIFLHGQEDTAYRRSIYTFWKRTSPPPSMVLFDAPSRETCSVVRGSTNTPLQALVLMNEPQFVKAGLALGHRILHQGGSNHSSRINYGFRLTMGRNPSPQEAQILEKSILENIHRFTSDLRAAQQLIQSTVKATKQTPELAAYAILGSTLLNLDESITRP</sequence>
<dbReference type="InterPro" id="IPR036909">
    <property type="entry name" value="Cyt_c-like_dom_sf"/>
</dbReference>
<dbReference type="AlphaFoldDB" id="A0A2S7U5L3"/>
<gene>
    <name evidence="4" type="ORF">BSZ32_08790</name>
</gene>
<organism evidence="4 5">
    <name type="scientific">Rubritalea profundi</name>
    <dbReference type="NCBI Taxonomy" id="1658618"/>
    <lineage>
        <taxon>Bacteria</taxon>
        <taxon>Pseudomonadati</taxon>
        <taxon>Verrucomicrobiota</taxon>
        <taxon>Verrucomicrobiia</taxon>
        <taxon>Verrucomicrobiales</taxon>
        <taxon>Rubritaleaceae</taxon>
        <taxon>Rubritalea</taxon>
    </lineage>
</organism>
<dbReference type="Pfam" id="PF07635">
    <property type="entry name" value="PSCyt1"/>
    <property type="match status" value="1"/>
</dbReference>
<evidence type="ECO:0008006" key="6">
    <source>
        <dbReference type="Google" id="ProtNLM"/>
    </source>
</evidence>
<dbReference type="GO" id="GO:0009055">
    <property type="term" value="F:electron transfer activity"/>
    <property type="evidence" value="ECO:0007669"/>
    <property type="project" value="InterPro"/>
</dbReference>
<evidence type="ECO:0000259" key="3">
    <source>
        <dbReference type="Pfam" id="PF07635"/>
    </source>
</evidence>
<dbReference type="RefSeq" id="WP_165788748.1">
    <property type="nucleotide sequence ID" value="NZ_MQWA01000001.1"/>
</dbReference>
<evidence type="ECO:0000313" key="5">
    <source>
        <dbReference type="Proteomes" id="UP000239907"/>
    </source>
</evidence>
<proteinExistence type="predicted"/>
<dbReference type="InterPro" id="IPR022655">
    <property type="entry name" value="DUF1553"/>
</dbReference>
<reference evidence="4 5" key="1">
    <citation type="submission" date="2016-12" db="EMBL/GenBank/DDBJ databases">
        <title>Study of bacterial adaptation to deep sea.</title>
        <authorList>
            <person name="Song J."/>
            <person name="Yoshizawa S."/>
            <person name="Kogure K."/>
        </authorList>
    </citation>
    <scope>NUCLEOTIDE SEQUENCE [LARGE SCALE GENOMIC DNA]</scope>
    <source>
        <strain evidence="4 5">SAORIC-165</strain>
    </source>
</reference>
<dbReference type="Pfam" id="PF07587">
    <property type="entry name" value="PSD1"/>
    <property type="match status" value="1"/>
</dbReference>
<feature type="domain" description="DUF1553" evidence="2">
    <location>
        <begin position="526"/>
        <end position="788"/>
    </location>
</feature>
<accession>A0A2S7U5L3</accession>
<keyword evidence="5" id="KW-1185">Reference proteome</keyword>
<comment type="caution">
    <text evidence="4">The sequence shown here is derived from an EMBL/GenBank/DDBJ whole genome shotgun (WGS) entry which is preliminary data.</text>
</comment>
<dbReference type="EMBL" id="MQWA01000001">
    <property type="protein sequence ID" value="PQJ30306.1"/>
    <property type="molecule type" value="Genomic_DNA"/>
</dbReference>
<name>A0A2S7U5L3_9BACT</name>
<dbReference type="PANTHER" id="PTHR35889">
    <property type="entry name" value="CYCLOINULO-OLIGOSACCHARIDE FRUCTANOTRANSFERASE-RELATED"/>
    <property type="match status" value="1"/>
</dbReference>
<dbReference type="InterPro" id="IPR011429">
    <property type="entry name" value="Cyt_c_Planctomycete-type"/>
</dbReference>
<dbReference type="PANTHER" id="PTHR35889:SF3">
    <property type="entry name" value="F-BOX DOMAIN-CONTAINING PROTEIN"/>
    <property type="match status" value="1"/>
</dbReference>
<evidence type="ECO:0000259" key="2">
    <source>
        <dbReference type="Pfam" id="PF07587"/>
    </source>
</evidence>
<protein>
    <recommendedName>
        <fullName evidence="6">Cytochrome c domain-containing protein</fullName>
    </recommendedName>
</protein>
<dbReference type="GO" id="GO:0020037">
    <property type="term" value="F:heme binding"/>
    <property type="evidence" value="ECO:0007669"/>
    <property type="project" value="InterPro"/>
</dbReference>
<dbReference type="InterPro" id="IPR011444">
    <property type="entry name" value="DUF1549"/>
</dbReference>
<dbReference type="SUPFAM" id="SSF46626">
    <property type="entry name" value="Cytochrome c"/>
    <property type="match status" value="1"/>
</dbReference>
<evidence type="ECO:0000259" key="1">
    <source>
        <dbReference type="Pfam" id="PF07583"/>
    </source>
</evidence>
<dbReference type="Pfam" id="PF07583">
    <property type="entry name" value="PSCyt2"/>
    <property type="match status" value="1"/>
</dbReference>